<name>A0A0F9K8M6_9ZZZZ</name>
<reference evidence="1" key="1">
    <citation type="journal article" date="2015" name="Nature">
        <title>Complex archaea that bridge the gap between prokaryotes and eukaryotes.</title>
        <authorList>
            <person name="Spang A."/>
            <person name="Saw J.H."/>
            <person name="Jorgensen S.L."/>
            <person name="Zaremba-Niedzwiedzka K."/>
            <person name="Martijn J."/>
            <person name="Lind A.E."/>
            <person name="van Eijk R."/>
            <person name="Schleper C."/>
            <person name="Guy L."/>
            <person name="Ettema T.J."/>
        </authorList>
    </citation>
    <scope>NUCLEOTIDE SEQUENCE</scope>
</reference>
<accession>A0A0F9K8M6</accession>
<dbReference type="AlphaFoldDB" id="A0A0F9K8M6"/>
<organism evidence="1">
    <name type="scientific">marine sediment metagenome</name>
    <dbReference type="NCBI Taxonomy" id="412755"/>
    <lineage>
        <taxon>unclassified sequences</taxon>
        <taxon>metagenomes</taxon>
        <taxon>ecological metagenomes</taxon>
    </lineage>
</organism>
<gene>
    <name evidence="1" type="ORF">LCGC14_1358760</name>
</gene>
<evidence type="ECO:0000313" key="1">
    <source>
        <dbReference type="EMBL" id="KKM78554.1"/>
    </source>
</evidence>
<proteinExistence type="predicted"/>
<protein>
    <submittedName>
        <fullName evidence="1">Uncharacterized protein</fullName>
    </submittedName>
</protein>
<sequence length="151" mass="17631">MRRRSWVKQSGPFKCSSLASGHIVVQPSWGQYGKVWEMEDGGGPGFSGRMRLASELQKMLNKIYEPEEIEEANQRIALHEQNSLKAERTMKREGHRQHWAWYNCLTRMFEKFGSTKAQVYIQLPDDYKERIKRGEGRIVRVRVSEMGRKAA</sequence>
<dbReference type="EMBL" id="LAZR01008476">
    <property type="protein sequence ID" value="KKM78554.1"/>
    <property type="molecule type" value="Genomic_DNA"/>
</dbReference>
<comment type="caution">
    <text evidence="1">The sequence shown here is derived from an EMBL/GenBank/DDBJ whole genome shotgun (WGS) entry which is preliminary data.</text>
</comment>